<evidence type="ECO:0000256" key="12">
    <source>
        <dbReference type="ARBA" id="ARBA00023125"/>
    </source>
</evidence>
<evidence type="ECO:0000256" key="7">
    <source>
        <dbReference type="ARBA" id="ARBA00022723"/>
    </source>
</evidence>
<organism evidence="17 18">
    <name type="scientific">Corynebacterium kefirresidentii</name>
    <dbReference type="NCBI Taxonomy" id="1979527"/>
    <lineage>
        <taxon>Bacteria</taxon>
        <taxon>Bacillati</taxon>
        <taxon>Actinomycetota</taxon>
        <taxon>Actinomycetes</taxon>
        <taxon>Mycobacteriales</taxon>
        <taxon>Corynebacteriaceae</taxon>
        <taxon>Corynebacterium</taxon>
    </lineage>
</organism>
<evidence type="ECO:0000256" key="2">
    <source>
        <dbReference type="ARBA" id="ARBA00008545"/>
    </source>
</evidence>
<evidence type="ECO:0000256" key="4">
    <source>
        <dbReference type="ARBA" id="ARBA00022695"/>
    </source>
</evidence>
<comment type="similarity">
    <text evidence="2">Belongs to the nanoviruses/circoviruses replication-associated protein family.</text>
</comment>
<keyword evidence="10" id="KW-0378">Hydrolase</keyword>
<dbReference type="SUPFAM" id="SSF52540">
    <property type="entry name" value="P-loop containing nucleoside triphosphate hydrolases"/>
    <property type="match status" value="1"/>
</dbReference>
<keyword evidence="7" id="KW-0479">Metal-binding</keyword>
<evidence type="ECO:0000256" key="8">
    <source>
        <dbReference type="ARBA" id="ARBA00022741"/>
    </source>
</evidence>
<dbReference type="InterPro" id="IPR027417">
    <property type="entry name" value="P-loop_NTPase"/>
</dbReference>
<accession>A0ABT8Q728</accession>
<keyword evidence="5" id="KW-0235">DNA replication</keyword>
<evidence type="ECO:0000256" key="13">
    <source>
        <dbReference type="ARBA" id="ARBA00023268"/>
    </source>
</evidence>
<evidence type="ECO:0000256" key="14">
    <source>
        <dbReference type="ARBA" id="ARBA00030754"/>
    </source>
</evidence>
<protein>
    <recommendedName>
        <fullName evidence="14">ATP-dependent helicase Rep</fullName>
    </recommendedName>
    <alternativeName>
        <fullName evidence="15">RepP</fullName>
    </alternativeName>
</protein>
<keyword evidence="4" id="KW-0548">Nucleotidyltransferase</keyword>
<evidence type="ECO:0000256" key="6">
    <source>
        <dbReference type="ARBA" id="ARBA00022722"/>
    </source>
</evidence>
<evidence type="ECO:0000259" key="16">
    <source>
        <dbReference type="PROSITE" id="PS52020"/>
    </source>
</evidence>
<name>A0ABT8Q728_9CORY</name>
<evidence type="ECO:0000313" key="18">
    <source>
        <dbReference type="Proteomes" id="UP001174347"/>
    </source>
</evidence>
<comment type="cofactor">
    <cofactor evidence="1">
        <name>Mn(2+)</name>
        <dbReference type="ChEBI" id="CHEBI:29035"/>
    </cofactor>
</comment>
<dbReference type="InterPro" id="IPR049912">
    <property type="entry name" value="CRESS_DNA_REP"/>
</dbReference>
<evidence type="ECO:0000256" key="5">
    <source>
        <dbReference type="ARBA" id="ARBA00022705"/>
    </source>
</evidence>
<comment type="caution">
    <text evidence="17">The sequence shown here is derived from an EMBL/GenBank/DDBJ whole genome shotgun (WGS) entry which is preliminary data.</text>
</comment>
<keyword evidence="6" id="KW-0540">Nuclease</keyword>
<keyword evidence="13" id="KW-0511">Multifunctional enzyme</keyword>
<gene>
    <name evidence="17" type="ORF">Q0N36_11455</name>
</gene>
<evidence type="ECO:0000256" key="11">
    <source>
        <dbReference type="ARBA" id="ARBA00023124"/>
    </source>
</evidence>
<evidence type="ECO:0000256" key="1">
    <source>
        <dbReference type="ARBA" id="ARBA00001936"/>
    </source>
</evidence>
<sequence length="286" mass="32688">MSRKEIEEALKAYSYIGQLEEGSEDGYRHWQLLIDGGNSPIRFSTLKNKLPTAHLEPRRGPIQQAIDYVTKETTRVAEEPRLEHGTIRLSDEKGRRKDVEVVREAVLEKGLSADEVFLQVPESNRMTTMVEKLVAARDRSRHTKPRQMEAIWFYGPPGTGKTSLAIEMGGTSYYRVTDYQHPFDSYSGEEVLILDEFDGEMRLSTLLNVLDIWPTMLPARYTDRVAAYSQVILVSNEAPWSFYSWETPSRRQALARRINTTMYVDASGAHDVTDHLGRFNEPTVTI</sequence>
<evidence type="ECO:0000256" key="3">
    <source>
        <dbReference type="ARBA" id="ARBA00022679"/>
    </source>
</evidence>
<dbReference type="Gene3D" id="3.40.1310.20">
    <property type="match status" value="1"/>
</dbReference>
<dbReference type="Pfam" id="PF00910">
    <property type="entry name" value="RNA_helicase"/>
    <property type="match status" value="1"/>
</dbReference>
<keyword evidence="18" id="KW-1185">Reference proteome</keyword>
<evidence type="ECO:0000313" key="17">
    <source>
        <dbReference type="EMBL" id="MDN8621180.1"/>
    </source>
</evidence>
<keyword evidence="9" id="KW-0255">Endonuclease</keyword>
<keyword evidence="11" id="KW-0190">Covalent protein-DNA linkage</keyword>
<keyword evidence="12" id="KW-0238">DNA-binding</keyword>
<dbReference type="EMBL" id="JAUKFM010000011">
    <property type="protein sequence ID" value="MDN8621180.1"/>
    <property type="molecule type" value="Genomic_DNA"/>
</dbReference>
<dbReference type="Proteomes" id="UP001174347">
    <property type="component" value="Unassembled WGS sequence"/>
</dbReference>
<feature type="domain" description="CRESS-DNA virus Rep endonuclease" evidence="16">
    <location>
        <begin position="1"/>
        <end position="87"/>
    </location>
</feature>
<reference evidence="17" key="1">
    <citation type="submission" date="2023-07" db="EMBL/GenBank/DDBJ databases">
        <title>Insights into the diversity of cutaneous corynebacteria.</title>
        <authorList>
            <person name="Bruggemann H."/>
            <person name="Poehlein A."/>
        </authorList>
    </citation>
    <scope>NUCLEOTIDE SEQUENCE</scope>
    <source>
        <strain evidence="17">P7_F1</strain>
    </source>
</reference>
<evidence type="ECO:0000256" key="9">
    <source>
        <dbReference type="ARBA" id="ARBA00022759"/>
    </source>
</evidence>
<keyword evidence="3" id="KW-0808">Transferase</keyword>
<evidence type="ECO:0000256" key="15">
    <source>
        <dbReference type="ARBA" id="ARBA00032243"/>
    </source>
</evidence>
<keyword evidence="8" id="KW-0547">Nucleotide-binding</keyword>
<dbReference type="Gene3D" id="3.40.50.300">
    <property type="entry name" value="P-loop containing nucleotide triphosphate hydrolases"/>
    <property type="match status" value="1"/>
</dbReference>
<evidence type="ECO:0000256" key="10">
    <source>
        <dbReference type="ARBA" id="ARBA00022801"/>
    </source>
</evidence>
<dbReference type="InterPro" id="IPR000605">
    <property type="entry name" value="Helicase_SF3_ssDNA/RNA_vir"/>
</dbReference>
<proteinExistence type="inferred from homology"/>
<dbReference type="PROSITE" id="PS52020">
    <property type="entry name" value="CRESS_DNA_REP"/>
    <property type="match status" value="1"/>
</dbReference>